<keyword evidence="9 10" id="KW-0472">Membrane</keyword>
<comment type="subcellular location">
    <subcellularLocation>
        <location evidence="1 10">Cell inner membrane</location>
    </subcellularLocation>
</comment>
<dbReference type="Proteomes" id="UP001107961">
    <property type="component" value="Unassembled WGS sequence"/>
</dbReference>
<protein>
    <recommendedName>
        <fullName evidence="10">Type II secretion system protein K</fullName>
    </recommendedName>
</protein>
<dbReference type="RefSeq" id="WP_026949321.1">
    <property type="nucleotide sequence ID" value="NZ_CBDDTQ010000005.1"/>
</dbReference>
<dbReference type="InterPro" id="IPR005628">
    <property type="entry name" value="GspK"/>
</dbReference>
<feature type="domain" description="T2SS protein K second SAM-like" evidence="11">
    <location>
        <begin position="226"/>
        <end position="282"/>
    </location>
</feature>
<dbReference type="InterPro" id="IPR045584">
    <property type="entry name" value="Pilin-like"/>
</dbReference>
<dbReference type="GO" id="GO:0009306">
    <property type="term" value="P:protein secretion"/>
    <property type="evidence" value="ECO:0007669"/>
    <property type="project" value="InterPro"/>
</dbReference>
<evidence type="ECO:0000256" key="9">
    <source>
        <dbReference type="ARBA" id="ARBA00023136"/>
    </source>
</evidence>
<sequence>MGVTVMRPRRQRGMALIIVLMLFAILAAVATEVMFRQDRFRTRADNLLQWDKRYQYAMAVEVVATQGLIDDLEDDKRNNAMVDDCVEEQWAVELPATPYEDAILSASVQDLQGRFNLNWLGTASGPGFERNEENRERLRRLLEQVLPEPNKASLLSNEMADWIDTNNIVDNVEGAEDTEYRSRRTPNMAVAHETELRALRSFTVEDLFPDMMMWGLFTALPSGSKLNVNTAPQPVLDAVLGTMAGNDAAEAVMALREEGPIVNVDDVMALAPFTSLDDEQKQNLAGMLTVGSEYFQIMVDVEVDGQVSRLVSRLRRSSQGGPDGTRVFSRQVTPLLSPLEPACNPFYNAENESNNTVELNPNG</sequence>
<keyword evidence="4 10" id="KW-1003">Cell membrane</keyword>
<name>A0A9Q3W670_9GAMM</name>
<dbReference type="InterPro" id="IPR038072">
    <property type="entry name" value="GspK_central_sf"/>
</dbReference>
<dbReference type="Gene3D" id="3.30.1300.30">
    <property type="entry name" value="GSPII I/J protein-like"/>
    <property type="match status" value="1"/>
</dbReference>
<dbReference type="InterPro" id="IPR049031">
    <property type="entry name" value="T2SSK_SAM-like_1st"/>
</dbReference>
<keyword evidence="7" id="KW-0653">Protein transport</keyword>
<dbReference type="EMBL" id="JAJVKT010000012">
    <property type="protein sequence ID" value="MCE7509254.1"/>
    <property type="molecule type" value="Genomic_DNA"/>
</dbReference>
<keyword evidence="6" id="KW-0812">Transmembrane</keyword>
<gene>
    <name evidence="13" type="primary">gspK</name>
    <name evidence="13" type="ORF">LZG35_11450</name>
</gene>
<dbReference type="GeneID" id="94686782"/>
<dbReference type="Pfam" id="PF21687">
    <property type="entry name" value="T2SSK_1st"/>
    <property type="match status" value="1"/>
</dbReference>
<keyword evidence="3 10" id="KW-0813">Transport</keyword>
<organism evidence="13 14">
    <name type="scientific">Alloalcanivorax xenomutans</name>
    <dbReference type="NCBI Taxonomy" id="1094342"/>
    <lineage>
        <taxon>Bacteria</taxon>
        <taxon>Pseudomonadati</taxon>
        <taxon>Pseudomonadota</taxon>
        <taxon>Gammaproteobacteria</taxon>
        <taxon>Oceanospirillales</taxon>
        <taxon>Alcanivoracaceae</taxon>
        <taxon>Alloalcanivorax</taxon>
    </lineage>
</organism>
<comment type="similarity">
    <text evidence="2 10">Belongs to the GSP K family.</text>
</comment>
<evidence type="ECO:0000259" key="12">
    <source>
        <dbReference type="Pfam" id="PF21687"/>
    </source>
</evidence>
<dbReference type="Gene3D" id="1.10.40.60">
    <property type="entry name" value="EpsJ-like"/>
    <property type="match status" value="2"/>
</dbReference>
<keyword evidence="5 10" id="KW-0997">Cell inner membrane</keyword>
<evidence type="ECO:0000256" key="10">
    <source>
        <dbReference type="PIRNR" id="PIRNR002786"/>
    </source>
</evidence>
<keyword evidence="8" id="KW-1133">Transmembrane helix</keyword>
<evidence type="ECO:0000256" key="5">
    <source>
        <dbReference type="ARBA" id="ARBA00022519"/>
    </source>
</evidence>
<evidence type="ECO:0000256" key="7">
    <source>
        <dbReference type="ARBA" id="ARBA00022927"/>
    </source>
</evidence>
<dbReference type="InterPro" id="IPR049179">
    <property type="entry name" value="T2SSK_SAM-like_2nd"/>
</dbReference>
<evidence type="ECO:0000313" key="13">
    <source>
        <dbReference type="EMBL" id="MCE7509254.1"/>
    </source>
</evidence>
<dbReference type="GO" id="GO:0005886">
    <property type="term" value="C:plasma membrane"/>
    <property type="evidence" value="ECO:0007669"/>
    <property type="project" value="UniProtKB-SubCell"/>
</dbReference>
<evidence type="ECO:0000313" key="14">
    <source>
        <dbReference type="Proteomes" id="UP001107961"/>
    </source>
</evidence>
<dbReference type="AlphaFoldDB" id="A0A9Q3W670"/>
<evidence type="ECO:0000259" key="11">
    <source>
        <dbReference type="Pfam" id="PF03934"/>
    </source>
</evidence>
<feature type="domain" description="T2SS protein K first SAM-like" evidence="12">
    <location>
        <begin position="113"/>
        <end position="205"/>
    </location>
</feature>
<proteinExistence type="inferred from homology"/>
<dbReference type="SUPFAM" id="SSF54523">
    <property type="entry name" value="Pili subunits"/>
    <property type="match status" value="1"/>
</dbReference>
<evidence type="ECO:0000256" key="1">
    <source>
        <dbReference type="ARBA" id="ARBA00004533"/>
    </source>
</evidence>
<dbReference type="PIRSF" id="PIRSF002786">
    <property type="entry name" value="XcpX"/>
    <property type="match status" value="1"/>
</dbReference>
<evidence type="ECO:0000256" key="2">
    <source>
        <dbReference type="ARBA" id="ARBA00007246"/>
    </source>
</evidence>
<dbReference type="PANTHER" id="PTHR38831">
    <property type="entry name" value="TYPE II SECRETION SYSTEM PROTEIN K"/>
    <property type="match status" value="1"/>
</dbReference>
<evidence type="ECO:0000256" key="3">
    <source>
        <dbReference type="ARBA" id="ARBA00022448"/>
    </source>
</evidence>
<dbReference type="SUPFAM" id="SSF158544">
    <property type="entry name" value="GspK insert domain-like"/>
    <property type="match status" value="1"/>
</dbReference>
<keyword evidence="14" id="KW-1185">Reference proteome</keyword>
<dbReference type="Pfam" id="PF03934">
    <property type="entry name" value="T2SSK"/>
    <property type="match status" value="1"/>
</dbReference>
<comment type="caution">
    <text evidence="13">The sequence shown here is derived from an EMBL/GenBank/DDBJ whole genome shotgun (WGS) entry which is preliminary data.</text>
</comment>
<evidence type="ECO:0000256" key="6">
    <source>
        <dbReference type="ARBA" id="ARBA00022692"/>
    </source>
</evidence>
<dbReference type="NCBIfam" id="NF037980">
    <property type="entry name" value="T2SS_GspK"/>
    <property type="match status" value="1"/>
</dbReference>
<evidence type="ECO:0000256" key="8">
    <source>
        <dbReference type="ARBA" id="ARBA00022989"/>
    </source>
</evidence>
<accession>A0A9Q3W670</accession>
<evidence type="ECO:0000256" key="4">
    <source>
        <dbReference type="ARBA" id="ARBA00022475"/>
    </source>
</evidence>
<dbReference type="PANTHER" id="PTHR38831:SF1">
    <property type="entry name" value="TYPE II SECRETION SYSTEM PROTEIN K-RELATED"/>
    <property type="match status" value="1"/>
</dbReference>
<reference evidence="13" key="1">
    <citation type="submission" date="2022-01" db="EMBL/GenBank/DDBJ databases">
        <authorList>
            <person name="Karlyshev A.V."/>
            <person name="Jaspars M."/>
        </authorList>
    </citation>
    <scope>NUCLEOTIDE SEQUENCE</scope>
    <source>
        <strain evidence="13">AGSA3-2</strain>
    </source>
</reference>